<sequence>MPQLAAADAFLILEFIAGNRRIPHGILAALLAFLPPSFSPRTSPRLRKALVLRALHAALHAEDASSSFTLLGKARRVLADPNAAACFPNQLSFADSQEDHGARAAAAVGDLKRFLDHEWANLPPSMLELAADRLAGHRSLQTWAASDHANRTKLRLLVGESTEREILAKLMQDAPASNPPIPPEVPDIAKDANDADGAQRNNAAYPSNQSNEADRAQGGIAEHQNVSIKGAQRVQLPEKSVPASNKRNLVERHPNASTYEWDGLGDSDDDRPVGKRELPPFERKPHPSPACAHRMRKKWSEIEEKTLLEGVVKYGRGNWKDIKMAYPDVFEERSTVDLKDKFRNMERHHESA</sequence>
<dbReference type="PROSITE" id="PS51294">
    <property type="entry name" value="HTH_MYB"/>
    <property type="match status" value="1"/>
</dbReference>
<evidence type="ECO:0000259" key="4">
    <source>
        <dbReference type="PROSITE" id="PS51293"/>
    </source>
</evidence>
<protein>
    <submittedName>
        <fullName evidence="6">Uncharacterized protein</fullName>
    </submittedName>
</protein>
<keyword evidence="1" id="KW-0238">DNA-binding</keyword>
<dbReference type="PANTHER" id="PTHR46993:SF14">
    <property type="entry name" value="OS07G0695900 PROTEIN"/>
    <property type="match status" value="1"/>
</dbReference>
<dbReference type="Gramene" id="PAN15606">
    <property type="protein sequence ID" value="PAN15606"/>
    <property type="gene ID" value="PAHAL_2G501200"/>
</dbReference>
<dbReference type="GO" id="GO:0003677">
    <property type="term" value="F:DNA binding"/>
    <property type="evidence" value="ECO:0007669"/>
    <property type="project" value="UniProtKB-KW"/>
</dbReference>
<feature type="domain" description="Myb-like" evidence="3">
    <location>
        <begin position="296"/>
        <end position="346"/>
    </location>
</feature>
<feature type="compositionally biased region" description="Basic and acidic residues" evidence="2">
    <location>
        <begin position="270"/>
        <end position="285"/>
    </location>
</feature>
<dbReference type="InterPro" id="IPR001005">
    <property type="entry name" value="SANT/Myb"/>
</dbReference>
<dbReference type="InterPro" id="IPR009057">
    <property type="entry name" value="Homeodomain-like_sf"/>
</dbReference>
<dbReference type="Gene3D" id="1.10.246.220">
    <property type="match status" value="1"/>
</dbReference>
<dbReference type="PROSITE" id="PS50090">
    <property type="entry name" value="MYB_LIKE"/>
    <property type="match status" value="1"/>
</dbReference>
<dbReference type="InterPro" id="IPR017930">
    <property type="entry name" value="Myb_dom"/>
</dbReference>
<organism evidence="6">
    <name type="scientific">Panicum hallii</name>
    <dbReference type="NCBI Taxonomy" id="206008"/>
    <lineage>
        <taxon>Eukaryota</taxon>
        <taxon>Viridiplantae</taxon>
        <taxon>Streptophyta</taxon>
        <taxon>Embryophyta</taxon>
        <taxon>Tracheophyta</taxon>
        <taxon>Spermatophyta</taxon>
        <taxon>Magnoliopsida</taxon>
        <taxon>Liliopsida</taxon>
        <taxon>Poales</taxon>
        <taxon>Poaceae</taxon>
        <taxon>PACMAD clade</taxon>
        <taxon>Panicoideae</taxon>
        <taxon>Panicodae</taxon>
        <taxon>Paniceae</taxon>
        <taxon>Panicinae</taxon>
        <taxon>Panicum</taxon>
        <taxon>Panicum sect. Panicum</taxon>
    </lineage>
</organism>
<feature type="compositionally biased region" description="Polar residues" evidence="2">
    <location>
        <begin position="199"/>
        <end position="211"/>
    </location>
</feature>
<feature type="region of interest" description="Disordered" evidence="2">
    <location>
        <begin position="171"/>
        <end position="218"/>
    </location>
</feature>
<gene>
    <name evidence="6" type="ORF">PAHAL_2G501200</name>
</gene>
<dbReference type="CDD" id="cd11660">
    <property type="entry name" value="SANT_TRF"/>
    <property type="match status" value="1"/>
</dbReference>
<evidence type="ECO:0000313" key="6">
    <source>
        <dbReference type="EMBL" id="PAN15606.1"/>
    </source>
</evidence>
<dbReference type="SUPFAM" id="SSF46689">
    <property type="entry name" value="Homeodomain-like"/>
    <property type="match status" value="1"/>
</dbReference>
<feature type="domain" description="HTH myb-type" evidence="5">
    <location>
        <begin position="296"/>
        <end position="350"/>
    </location>
</feature>
<feature type="region of interest" description="Disordered" evidence="2">
    <location>
        <begin position="230"/>
        <end position="293"/>
    </location>
</feature>
<evidence type="ECO:0000256" key="1">
    <source>
        <dbReference type="ARBA" id="ARBA00023125"/>
    </source>
</evidence>
<dbReference type="PROSITE" id="PS51293">
    <property type="entry name" value="SANT"/>
    <property type="match status" value="1"/>
</dbReference>
<reference evidence="6" key="1">
    <citation type="submission" date="2018-04" db="EMBL/GenBank/DDBJ databases">
        <title>WGS assembly of Panicum hallii.</title>
        <authorList>
            <person name="Lovell J."/>
            <person name="Jenkins J."/>
            <person name="Lowry D."/>
            <person name="Mamidi S."/>
            <person name="Sreedasyam A."/>
            <person name="Weng X."/>
            <person name="Barry K."/>
            <person name="Bonette J."/>
            <person name="Campitelli B."/>
            <person name="Daum C."/>
            <person name="Gordon S."/>
            <person name="Gould B."/>
            <person name="Lipzen A."/>
            <person name="Macqueen A."/>
            <person name="Palacio-Mejia J."/>
            <person name="Plott C."/>
            <person name="Shakirov E."/>
            <person name="Shu S."/>
            <person name="Yoshinaga Y."/>
            <person name="Zane M."/>
            <person name="Rokhsar D."/>
            <person name="Grimwood J."/>
            <person name="Schmutz J."/>
            <person name="Juenger T."/>
        </authorList>
    </citation>
    <scope>NUCLEOTIDE SEQUENCE [LARGE SCALE GENOMIC DNA]</scope>
    <source>
        <strain evidence="6">FIL2</strain>
    </source>
</reference>
<evidence type="ECO:0000259" key="5">
    <source>
        <dbReference type="PROSITE" id="PS51294"/>
    </source>
</evidence>
<dbReference type="AlphaFoldDB" id="A0A2S3H5A5"/>
<name>A0A2S3H5A5_9POAL</name>
<dbReference type="InterPro" id="IPR017884">
    <property type="entry name" value="SANT_dom"/>
</dbReference>
<evidence type="ECO:0000256" key="2">
    <source>
        <dbReference type="SAM" id="MobiDB-lite"/>
    </source>
</evidence>
<dbReference type="EMBL" id="CM008047">
    <property type="protein sequence ID" value="PAN15606.1"/>
    <property type="molecule type" value="Genomic_DNA"/>
</dbReference>
<dbReference type="PANTHER" id="PTHR46993">
    <property type="entry name" value="MYB TRANSCRIPTION FACTOR"/>
    <property type="match status" value="1"/>
</dbReference>
<evidence type="ECO:0000259" key="3">
    <source>
        <dbReference type="PROSITE" id="PS50090"/>
    </source>
</evidence>
<accession>A0A2S3H5A5</accession>
<feature type="domain" description="SANT" evidence="4">
    <location>
        <begin position="294"/>
        <end position="350"/>
    </location>
</feature>
<dbReference type="Pfam" id="PF00249">
    <property type="entry name" value="Myb_DNA-binding"/>
    <property type="match status" value="1"/>
</dbReference>
<proteinExistence type="predicted"/>
<dbReference type="Proteomes" id="UP000243499">
    <property type="component" value="Chromosome 2"/>
</dbReference>
<dbReference type="SMART" id="SM00717">
    <property type="entry name" value="SANT"/>
    <property type="match status" value="1"/>
</dbReference>